<dbReference type="EMBL" id="SRYK01000083">
    <property type="protein sequence ID" value="TGY52313.1"/>
    <property type="molecule type" value="Genomic_DNA"/>
</dbReference>
<feature type="domain" description="ABC transmembrane type-1" evidence="9">
    <location>
        <begin position="14"/>
        <end position="295"/>
    </location>
</feature>
<dbReference type="SUPFAM" id="SSF52540">
    <property type="entry name" value="P-loop containing nucleoside triphosphate hydrolases"/>
    <property type="match status" value="1"/>
</dbReference>
<gene>
    <name evidence="10" type="ORF">E5340_10580</name>
</gene>
<keyword evidence="2 7" id="KW-0812">Transmembrane</keyword>
<protein>
    <submittedName>
        <fullName evidence="10">ABC transporter ATP-binding protein</fullName>
    </submittedName>
</protein>
<dbReference type="AlphaFoldDB" id="A0A4S2EDK8"/>
<dbReference type="InterPro" id="IPR003439">
    <property type="entry name" value="ABC_transporter-like_ATP-bd"/>
</dbReference>
<dbReference type="Pfam" id="PF00005">
    <property type="entry name" value="ABC_tran"/>
    <property type="match status" value="1"/>
</dbReference>
<feature type="transmembrane region" description="Helical" evidence="7">
    <location>
        <begin position="127"/>
        <end position="146"/>
    </location>
</feature>
<dbReference type="InterPro" id="IPR017871">
    <property type="entry name" value="ABC_transporter-like_CS"/>
</dbReference>
<dbReference type="InterPro" id="IPR036640">
    <property type="entry name" value="ABC1_TM_sf"/>
</dbReference>
<dbReference type="InterPro" id="IPR039421">
    <property type="entry name" value="Type_1_exporter"/>
</dbReference>
<dbReference type="InterPro" id="IPR003593">
    <property type="entry name" value="AAA+_ATPase"/>
</dbReference>
<reference evidence="10 11" key="1">
    <citation type="submission" date="2019-04" db="EMBL/GenBank/DDBJ databases">
        <title>Microbes associate with the intestines of laboratory mice.</title>
        <authorList>
            <person name="Navarre W."/>
            <person name="Wong E."/>
            <person name="Huang K."/>
            <person name="Tropini C."/>
            <person name="Ng K."/>
            <person name="Yu B."/>
        </authorList>
    </citation>
    <scope>NUCLEOTIDE SEQUENCE [LARGE SCALE GENOMIC DNA]</scope>
    <source>
        <strain evidence="10 11">NM26_J9</strain>
    </source>
</reference>
<dbReference type="Proteomes" id="UP000306855">
    <property type="component" value="Unassembled WGS sequence"/>
</dbReference>
<dbReference type="SUPFAM" id="SSF90123">
    <property type="entry name" value="ABC transporter transmembrane region"/>
    <property type="match status" value="1"/>
</dbReference>
<proteinExistence type="predicted"/>
<evidence type="ECO:0000256" key="5">
    <source>
        <dbReference type="ARBA" id="ARBA00022989"/>
    </source>
</evidence>
<feature type="domain" description="ABC transporter" evidence="8">
    <location>
        <begin position="312"/>
        <end position="534"/>
    </location>
</feature>
<dbReference type="PROSITE" id="PS00211">
    <property type="entry name" value="ABC_TRANSPORTER_1"/>
    <property type="match status" value="1"/>
</dbReference>
<comment type="subcellular location">
    <subcellularLocation>
        <location evidence="1">Cell membrane</location>
        <topology evidence="1">Multi-pass membrane protein</topology>
    </subcellularLocation>
</comment>
<evidence type="ECO:0000313" key="10">
    <source>
        <dbReference type="EMBL" id="TGY52313.1"/>
    </source>
</evidence>
<dbReference type="PANTHER" id="PTHR24221:SF654">
    <property type="entry name" value="ATP-BINDING CASSETTE SUB-FAMILY B MEMBER 6"/>
    <property type="match status" value="1"/>
</dbReference>
<organism evidence="10 11">
    <name type="scientific">Ligilactobacillus murinus</name>
    <dbReference type="NCBI Taxonomy" id="1622"/>
    <lineage>
        <taxon>Bacteria</taxon>
        <taxon>Bacillati</taxon>
        <taxon>Bacillota</taxon>
        <taxon>Bacilli</taxon>
        <taxon>Lactobacillales</taxon>
        <taxon>Lactobacillaceae</taxon>
        <taxon>Ligilactobacillus</taxon>
    </lineage>
</organism>
<dbReference type="PROSITE" id="PS00675">
    <property type="entry name" value="SIGMA54_INTERACT_1"/>
    <property type="match status" value="1"/>
</dbReference>
<keyword evidence="6 7" id="KW-0472">Membrane</keyword>
<feature type="transmembrane region" description="Helical" evidence="7">
    <location>
        <begin position="49"/>
        <end position="71"/>
    </location>
</feature>
<sequence>MMISYILTRKNIPLLLALFIFLAIGSFDGVVLSAIISYAGTLHKDIAPIKILLFGIFSLLGWSIIHLSQYYMTITASKLIRTINLNLKQDFIWAEYLNSNRVNDASKVISKITSDFKLIESQYFHPLLSIIANFLICLVSLVYMLYSNAVVSLFFIFFSLLPILAPLLYAKKLKLIADTWSTENEKYIKGTTDFFQGMSVLKIYGIYKELYTRLYSLLDALENKNYSLKKIQAQSEFFSSLLAGISFIVPFVIGCFYVLYTNSLTISSLLAIFLLNDRIVGPLSTIAENINSIKTTAILREKIMLTIKNSDIKTVTISHKPSRIDMLEINDVTYKMNNGSTLTLNEIFKDEFKILILGDSGSGKTTILKLISHTISPNSGNIKAYTSSTTVNLKQQIAYISQKPYIFNATLRDNITLFQNNYSDHEITDVLKQLSLYYELGADNCLNYRCGTNGEYLSGGQIQRIEIARGLLRNKSLFLLDEITASLDKNNAEKIRNILFDLPISFIEVAHHYNEKESRYTGKFILSEGHLYKI</sequence>
<dbReference type="Gene3D" id="1.20.1560.10">
    <property type="entry name" value="ABC transporter type 1, transmembrane domain"/>
    <property type="match status" value="1"/>
</dbReference>
<evidence type="ECO:0000256" key="7">
    <source>
        <dbReference type="SAM" id="Phobius"/>
    </source>
</evidence>
<dbReference type="GO" id="GO:0034040">
    <property type="term" value="F:ATPase-coupled lipid transmembrane transporter activity"/>
    <property type="evidence" value="ECO:0007669"/>
    <property type="project" value="TreeGrafter"/>
</dbReference>
<dbReference type="Gene3D" id="3.40.50.300">
    <property type="entry name" value="P-loop containing nucleotide triphosphate hydrolases"/>
    <property type="match status" value="1"/>
</dbReference>
<evidence type="ECO:0000256" key="1">
    <source>
        <dbReference type="ARBA" id="ARBA00004651"/>
    </source>
</evidence>
<dbReference type="PANTHER" id="PTHR24221">
    <property type="entry name" value="ATP-BINDING CASSETTE SUB-FAMILY B"/>
    <property type="match status" value="1"/>
</dbReference>
<accession>A0A4S2EDK8</accession>
<evidence type="ECO:0000256" key="6">
    <source>
        <dbReference type="ARBA" id="ARBA00023136"/>
    </source>
</evidence>
<name>A0A4S2EDK8_9LACO</name>
<dbReference type="GO" id="GO:0005524">
    <property type="term" value="F:ATP binding"/>
    <property type="evidence" value="ECO:0007669"/>
    <property type="project" value="UniProtKB-KW"/>
</dbReference>
<evidence type="ECO:0000256" key="2">
    <source>
        <dbReference type="ARBA" id="ARBA00022692"/>
    </source>
</evidence>
<dbReference type="PROSITE" id="PS50893">
    <property type="entry name" value="ABC_TRANSPORTER_2"/>
    <property type="match status" value="1"/>
</dbReference>
<dbReference type="GO" id="GO:0140359">
    <property type="term" value="F:ABC-type transporter activity"/>
    <property type="evidence" value="ECO:0007669"/>
    <property type="project" value="InterPro"/>
</dbReference>
<evidence type="ECO:0000313" key="11">
    <source>
        <dbReference type="Proteomes" id="UP000306855"/>
    </source>
</evidence>
<dbReference type="GO" id="GO:0016887">
    <property type="term" value="F:ATP hydrolysis activity"/>
    <property type="evidence" value="ECO:0007669"/>
    <property type="project" value="InterPro"/>
</dbReference>
<comment type="caution">
    <text evidence="10">The sequence shown here is derived from an EMBL/GenBank/DDBJ whole genome shotgun (WGS) entry which is preliminary data.</text>
</comment>
<evidence type="ECO:0000259" key="9">
    <source>
        <dbReference type="PROSITE" id="PS50929"/>
    </source>
</evidence>
<dbReference type="SMART" id="SM00382">
    <property type="entry name" value="AAA"/>
    <property type="match status" value="1"/>
</dbReference>
<dbReference type="GO" id="GO:0005886">
    <property type="term" value="C:plasma membrane"/>
    <property type="evidence" value="ECO:0007669"/>
    <property type="project" value="UniProtKB-SubCell"/>
</dbReference>
<dbReference type="InterPro" id="IPR025662">
    <property type="entry name" value="Sigma_54_int_dom_ATP-bd_1"/>
</dbReference>
<dbReference type="Pfam" id="PF00664">
    <property type="entry name" value="ABC_membrane"/>
    <property type="match status" value="1"/>
</dbReference>
<keyword evidence="3" id="KW-0547">Nucleotide-binding</keyword>
<feature type="transmembrane region" description="Helical" evidence="7">
    <location>
        <begin position="152"/>
        <end position="170"/>
    </location>
</feature>
<keyword evidence="5 7" id="KW-1133">Transmembrane helix</keyword>
<keyword evidence="4 10" id="KW-0067">ATP-binding</keyword>
<evidence type="ECO:0000259" key="8">
    <source>
        <dbReference type="PROSITE" id="PS50893"/>
    </source>
</evidence>
<dbReference type="PROSITE" id="PS50929">
    <property type="entry name" value="ABC_TM1F"/>
    <property type="match status" value="1"/>
</dbReference>
<evidence type="ECO:0000256" key="3">
    <source>
        <dbReference type="ARBA" id="ARBA00022741"/>
    </source>
</evidence>
<dbReference type="RefSeq" id="WP_135942467.1">
    <property type="nucleotide sequence ID" value="NZ_SRYK01000083.1"/>
</dbReference>
<evidence type="ECO:0000256" key="4">
    <source>
        <dbReference type="ARBA" id="ARBA00022840"/>
    </source>
</evidence>
<dbReference type="InterPro" id="IPR027417">
    <property type="entry name" value="P-loop_NTPase"/>
</dbReference>
<dbReference type="InterPro" id="IPR011527">
    <property type="entry name" value="ABC1_TM_dom"/>
</dbReference>
<feature type="transmembrane region" description="Helical" evidence="7">
    <location>
        <begin position="237"/>
        <end position="260"/>
    </location>
</feature>